<dbReference type="EMBL" id="GBEZ01013899">
    <property type="protein sequence ID" value="JAC72131.1"/>
    <property type="molecule type" value="Transcribed_RNA"/>
</dbReference>
<dbReference type="GO" id="GO:0046872">
    <property type="term" value="F:metal ion binding"/>
    <property type="evidence" value="ECO:0007669"/>
    <property type="project" value="UniProtKB-KW"/>
</dbReference>
<dbReference type="GO" id="GO:0008233">
    <property type="term" value="F:peptidase activity"/>
    <property type="evidence" value="ECO:0007669"/>
    <property type="project" value="UniProtKB-KW"/>
</dbReference>
<evidence type="ECO:0000259" key="4">
    <source>
        <dbReference type="Pfam" id="PF07687"/>
    </source>
</evidence>
<dbReference type="InterPro" id="IPR002933">
    <property type="entry name" value="Peptidase_M20"/>
</dbReference>
<dbReference type="PANTHER" id="PTHR43270">
    <property type="entry name" value="BETA-ALA-HIS DIPEPTIDASE"/>
    <property type="match status" value="1"/>
</dbReference>
<dbReference type="AlphaFoldDB" id="A0A061RNP5"/>
<dbReference type="Pfam" id="PF07687">
    <property type="entry name" value="M20_dimer"/>
    <property type="match status" value="1"/>
</dbReference>
<dbReference type="Pfam" id="PF01546">
    <property type="entry name" value="Peptidase_M20"/>
    <property type="match status" value="1"/>
</dbReference>
<protein>
    <submittedName>
        <fullName evidence="5">Cys-Gly metallodipeptidase DUG1</fullName>
    </submittedName>
</protein>
<evidence type="ECO:0000256" key="2">
    <source>
        <dbReference type="ARBA" id="ARBA00022723"/>
    </source>
</evidence>
<dbReference type="GO" id="GO:0006508">
    <property type="term" value="P:proteolysis"/>
    <property type="evidence" value="ECO:0007669"/>
    <property type="project" value="UniProtKB-KW"/>
</dbReference>
<keyword evidence="3" id="KW-0378">Hydrolase</keyword>
<feature type="domain" description="Peptidase M20 dimerisation" evidence="4">
    <location>
        <begin position="286"/>
        <end position="460"/>
    </location>
</feature>
<dbReference type="SUPFAM" id="SSF53187">
    <property type="entry name" value="Zn-dependent exopeptidases"/>
    <property type="match status" value="1"/>
</dbReference>
<sequence length="569" mass="63855">MNINQVTQQVLRRHHRRNNHAPDHSSAAVVERSGASLKGLVLGPQHLIVSNMEGEIYVYSMASVFEEALKKCSESQPKDELCPERCAKRGRGELQGCDAEPITPKRLRLRIQTNCDTELVSALRELVGIPSVSADKRLQDECFRSAKFIARQLEILGAEVKMAQEVRNPVVIGRLGRKPDVPTVTFYGHYDVQPALEDGWRTNGTSDNKGPVLGFLFAVKELMESCAAEGKELPINCAFCFEGEEENGSHGFAATLEANQHWFSGTEVVLVSNTLWIGETRPCLTYALRGLICLDVGVTGLKRDLHSGNDGGVFNEPMVDLVNVIGTLVDGRNSILVPGFSEDIEEHHRDRKILEIIDRSGEFNLDDYREYLGVPSLLERRSASDLLYERWCAPSLSIVDIRAGDTANEEILPECYRFGPTRFSVIPHRAVGKVSIRFVPKQRPENLISCIKIHLQHEFAKLRSSNKLEITVRNIGDWWEADTDSRLFKAAERAVEREWNLEPLHVREGGTMPMIATLEKTLRAPAIMLPFGQASNNPHLANERIRGVNLLRGKNVVRNFLEELVDLRK</sequence>
<keyword evidence="1" id="KW-0645">Protease</keyword>
<accession>A0A061RNP5</accession>
<dbReference type="GO" id="GO:0006751">
    <property type="term" value="P:glutathione catabolic process"/>
    <property type="evidence" value="ECO:0007669"/>
    <property type="project" value="TreeGrafter"/>
</dbReference>
<dbReference type="InterPro" id="IPR011650">
    <property type="entry name" value="Peptidase_M20_dimer"/>
</dbReference>
<feature type="unsure residue" description="D or N" evidence="5">
    <location>
        <position position="566"/>
    </location>
</feature>
<keyword evidence="2" id="KW-0479">Metal-binding</keyword>
<gene>
    <name evidence="5" type="primary">DUG1</name>
    <name evidence="5" type="ORF">TSPGSL018_414</name>
</gene>
<proteinExistence type="predicted"/>
<dbReference type="Gene3D" id="3.40.630.10">
    <property type="entry name" value="Zn peptidases"/>
    <property type="match status" value="1"/>
</dbReference>
<evidence type="ECO:0000256" key="1">
    <source>
        <dbReference type="ARBA" id="ARBA00022670"/>
    </source>
</evidence>
<reference evidence="5" key="1">
    <citation type="submission" date="2014-05" db="EMBL/GenBank/DDBJ databases">
        <title>The transcriptome of the halophilic microalga Tetraselmis sp. GSL018 isolated from the Great Salt Lake, Utah.</title>
        <authorList>
            <person name="Jinkerson R.E."/>
            <person name="D'Adamo S."/>
            <person name="Posewitz M.C."/>
        </authorList>
    </citation>
    <scope>NUCLEOTIDE SEQUENCE</scope>
    <source>
        <strain evidence="5">GSL018</strain>
    </source>
</reference>
<dbReference type="InterPro" id="IPR051458">
    <property type="entry name" value="Cyt/Met_Dipeptidase"/>
</dbReference>
<evidence type="ECO:0000256" key="3">
    <source>
        <dbReference type="ARBA" id="ARBA00022801"/>
    </source>
</evidence>
<dbReference type="Gene3D" id="3.30.70.360">
    <property type="match status" value="1"/>
</dbReference>
<organism evidence="5">
    <name type="scientific">Tetraselmis sp. GSL018</name>
    <dbReference type="NCBI Taxonomy" id="582737"/>
    <lineage>
        <taxon>Eukaryota</taxon>
        <taxon>Viridiplantae</taxon>
        <taxon>Chlorophyta</taxon>
        <taxon>core chlorophytes</taxon>
        <taxon>Chlorodendrophyceae</taxon>
        <taxon>Chlorodendrales</taxon>
        <taxon>Chlorodendraceae</taxon>
        <taxon>Tetraselmis</taxon>
    </lineage>
</organism>
<dbReference type="PANTHER" id="PTHR43270:SF8">
    <property type="entry name" value="DI- AND TRIPEPTIDASE DUG2-RELATED"/>
    <property type="match status" value="1"/>
</dbReference>
<evidence type="ECO:0000313" key="5">
    <source>
        <dbReference type="EMBL" id="JAC72131.1"/>
    </source>
</evidence>
<name>A0A061RNP5_9CHLO</name>